<dbReference type="SMART" id="SM00633">
    <property type="entry name" value="Glyco_10"/>
    <property type="match status" value="1"/>
</dbReference>
<feature type="signal peptide" evidence="10">
    <location>
        <begin position="1"/>
        <end position="30"/>
    </location>
</feature>
<organism evidence="12 13">
    <name type="scientific">Micromonospora pattaloongensis</name>
    <dbReference type="NCBI Taxonomy" id="405436"/>
    <lineage>
        <taxon>Bacteria</taxon>
        <taxon>Bacillati</taxon>
        <taxon>Actinomycetota</taxon>
        <taxon>Actinomycetes</taxon>
        <taxon>Micromonosporales</taxon>
        <taxon>Micromonosporaceae</taxon>
        <taxon>Micromonospora</taxon>
    </lineage>
</organism>
<dbReference type="EMBL" id="FNPH01000004">
    <property type="protein sequence ID" value="SDY99170.1"/>
    <property type="molecule type" value="Genomic_DNA"/>
</dbReference>
<name>A0A1H3PDL4_9ACTN</name>
<dbReference type="GO" id="GO:0031176">
    <property type="term" value="F:endo-1,4-beta-xylanase activity"/>
    <property type="evidence" value="ECO:0007669"/>
    <property type="project" value="UniProtKB-EC"/>
</dbReference>
<dbReference type="RefSeq" id="WP_091556638.1">
    <property type="nucleotide sequence ID" value="NZ_FNPH01000004.1"/>
</dbReference>
<protein>
    <recommendedName>
        <fullName evidence="9">Beta-xylanase</fullName>
        <ecNumber evidence="9">3.2.1.8</ecNumber>
    </recommendedName>
</protein>
<gene>
    <name evidence="12" type="ORF">SAMN05444365_104468</name>
</gene>
<comment type="similarity">
    <text evidence="2 9">Belongs to the glycosyl hydrolase 10 (cellulase F) family.</text>
</comment>
<comment type="catalytic activity">
    <reaction evidence="1 9">
        <text>Endohydrolysis of (1-&gt;4)-beta-D-xylosidic linkages in xylans.</text>
        <dbReference type="EC" id="3.2.1.8"/>
    </reaction>
</comment>
<keyword evidence="5 9" id="KW-0378">Hydrolase</keyword>
<dbReference type="Proteomes" id="UP000242415">
    <property type="component" value="Unassembled WGS sequence"/>
</dbReference>
<accession>A0A1H3PDL4</accession>
<dbReference type="GO" id="GO:0045493">
    <property type="term" value="P:xylan catabolic process"/>
    <property type="evidence" value="ECO:0007669"/>
    <property type="project" value="UniProtKB-KW"/>
</dbReference>
<evidence type="ECO:0000256" key="4">
    <source>
        <dbReference type="ARBA" id="ARBA00022729"/>
    </source>
</evidence>
<dbReference type="SUPFAM" id="SSF51445">
    <property type="entry name" value="(Trans)glycosidases"/>
    <property type="match status" value="1"/>
</dbReference>
<proteinExistence type="inferred from homology"/>
<dbReference type="Pfam" id="PF00331">
    <property type="entry name" value="Glyco_hydro_10"/>
    <property type="match status" value="1"/>
</dbReference>
<dbReference type="PANTHER" id="PTHR31490">
    <property type="entry name" value="GLYCOSYL HYDROLASE"/>
    <property type="match status" value="1"/>
</dbReference>
<dbReference type="AlphaFoldDB" id="A0A1H3PDL4"/>
<sequence>MKLTRAVATAATATAVLISLTAAAPLAATAGPAAGSEPATGPTLRALAARADVRIGTAVNMDALASDTPYREHVAREFNTVTAENVMKWEATEPQRGAHDWAAADQLVDFARANRQLVRGHTLVWHNQNPSWVTEGDFSSAELRQILKKHIQDEVRHFKGRIWHWDVANEIFTDDGQWRNTIWLEKLGPGYVADALRWAHQADPKARLYLNDYNVEGINAKSTAYYNLIKQLRSEGVPVHGFGIQGHLGVQYGFPGQVLENLQRFDALGVETAFTEVDVRMPMPADATKLQAQAFAYSALLQACLLARKCVSYTVWGFTDKYSWVPDWFEGEGAANLLDENYGPKPAHAAVSSTLTLAGSRGRR</sequence>
<keyword evidence="3 12" id="KW-0858">Xylan degradation</keyword>
<evidence type="ECO:0000256" key="1">
    <source>
        <dbReference type="ARBA" id="ARBA00000681"/>
    </source>
</evidence>
<evidence type="ECO:0000256" key="3">
    <source>
        <dbReference type="ARBA" id="ARBA00022651"/>
    </source>
</evidence>
<evidence type="ECO:0000256" key="8">
    <source>
        <dbReference type="ARBA" id="ARBA00023326"/>
    </source>
</evidence>
<evidence type="ECO:0000256" key="5">
    <source>
        <dbReference type="ARBA" id="ARBA00022801"/>
    </source>
</evidence>
<evidence type="ECO:0000256" key="7">
    <source>
        <dbReference type="ARBA" id="ARBA00023295"/>
    </source>
</evidence>
<dbReference type="STRING" id="405436.SAMN05444365_104468"/>
<dbReference type="PANTHER" id="PTHR31490:SF88">
    <property type="entry name" value="BETA-XYLANASE"/>
    <property type="match status" value="1"/>
</dbReference>
<dbReference type="EC" id="3.2.1.8" evidence="9"/>
<evidence type="ECO:0000256" key="2">
    <source>
        <dbReference type="ARBA" id="ARBA00007495"/>
    </source>
</evidence>
<dbReference type="InterPro" id="IPR044846">
    <property type="entry name" value="GH10"/>
</dbReference>
<reference evidence="13" key="1">
    <citation type="submission" date="2016-10" db="EMBL/GenBank/DDBJ databases">
        <authorList>
            <person name="Varghese N."/>
            <person name="Submissions S."/>
        </authorList>
    </citation>
    <scope>NUCLEOTIDE SEQUENCE [LARGE SCALE GENOMIC DNA]</scope>
    <source>
        <strain evidence="13">DSM 45245</strain>
    </source>
</reference>
<dbReference type="InterPro" id="IPR001000">
    <property type="entry name" value="GH10_dom"/>
</dbReference>
<evidence type="ECO:0000256" key="6">
    <source>
        <dbReference type="ARBA" id="ARBA00023277"/>
    </source>
</evidence>
<evidence type="ECO:0000256" key="9">
    <source>
        <dbReference type="RuleBase" id="RU361174"/>
    </source>
</evidence>
<dbReference type="PRINTS" id="PR00134">
    <property type="entry name" value="GLHYDRLASE10"/>
</dbReference>
<evidence type="ECO:0000313" key="13">
    <source>
        <dbReference type="Proteomes" id="UP000242415"/>
    </source>
</evidence>
<feature type="chain" id="PRO_5038871919" description="Beta-xylanase" evidence="10">
    <location>
        <begin position="31"/>
        <end position="364"/>
    </location>
</feature>
<dbReference type="PROSITE" id="PS51760">
    <property type="entry name" value="GH10_2"/>
    <property type="match status" value="1"/>
</dbReference>
<keyword evidence="7 9" id="KW-0326">Glycosidase</keyword>
<feature type="domain" description="GH10" evidence="11">
    <location>
        <begin position="38"/>
        <end position="354"/>
    </location>
</feature>
<keyword evidence="6 9" id="KW-0119">Carbohydrate metabolism</keyword>
<dbReference type="OrthoDB" id="3255194at2"/>
<evidence type="ECO:0000313" key="12">
    <source>
        <dbReference type="EMBL" id="SDY99170.1"/>
    </source>
</evidence>
<dbReference type="Gene3D" id="3.20.20.80">
    <property type="entry name" value="Glycosidases"/>
    <property type="match status" value="1"/>
</dbReference>
<keyword evidence="4 10" id="KW-0732">Signal</keyword>
<keyword evidence="8 9" id="KW-0624">Polysaccharide degradation</keyword>
<evidence type="ECO:0000256" key="10">
    <source>
        <dbReference type="SAM" id="SignalP"/>
    </source>
</evidence>
<keyword evidence="13" id="KW-1185">Reference proteome</keyword>
<evidence type="ECO:0000259" key="11">
    <source>
        <dbReference type="PROSITE" id="PS51760"/>
    </source>
</evidence>
<dbReference type="InterPro" id="IPR017853">
    <property type="entry name" value="GH"/>
</dbReference>